<dbReference type="EMBL" id="CAXLJM020000068">
    <property type="protein sequence ID" value="CAL8124356.1"/>
    <property type="molecule type" value="Genomic_DNA"/>
</dbReference>
<evidence type="ECO:0000259" key="7">
    <source>
        <dbReference type="PROSITE" id="PS51059"/>
    </source>
</evidence>
<evidence type="ECO:0000256" key="5">
    <source>
        <dbReference type="RuleBase" id="RU362114"/>
    </source>
</evidence>
<sequence length="470" mass="52668">MGCCFSCLKCFGSSKESTQQNDWTVNYDRTSGSERFSSNYDLTLPSSTSFPSIRNTPPQIRSPPTAAPIVRSIVPTHNNANVPGLGKRVQLSRTVLPTTSSTAFPSAHAQTSTGISQQLNHQAFNNWPTRLQNQPPSFNNVTTIPAAAVTAQRSVSYKNTSTTTVPPKATTYYNSTYTSTKRDPLTGPVNSRSFRSKGARHNSFSKRRSSLLQANSRRSPAQKQDNFDAIPLLCRILTSTPENMKGRLNVAQFFSKDNWEYPVILEYINNSQAHPNFGIEVLKIIKICQRHVTEFRNRDQFDRTSHRMMLWHGSKFNNVRSILEQGLILPEPTHGSLFGNGIYFADRVSKSAQYCGFAHSGEGCLFLCDVMLGNPYPSRNTMAEITSPPTGYNSVKGIGTLVPGPVGRFEYRKFYGSKMPLGKTVPNPDTTLPFDYTLMYNEFVVYDPDDVNIKYLVYFKFTDKPFVNEL</sequence>
<evidence type="ECO:0000256" key="4">
    <source>
        <dbReference type="ARBA" id="ARBA00033987"/>
    </source>
</evidence>
<keyword evidence="9" id="KW-1185">Reference proteome</keyword>
<dbReference type="InterPro" id="IPR012317">
    <property type="entry name" value="Poly(ADP-ribose)pol_cat_dom"/>
</dbReference>
<gene>
    <name evidence="8" type="ORF">ODALV1_LOCUS20582</name>
</gene>
<comment type="catalytic activity">
    <reaction evidence="4">
        <text>NAD(+) + (ADP-D-ribosyl)n-acceptor = nicotinamide + (ADP-D-ribosyl)n+1-acceptor + H(+).</text>
        <dbReference type="EC" id="2.4.2.30"/>
    </reaction>
</comment>
<accession>A0ABP1RFS7</accession>
<evidence type="ECO:0000256" key="6">
    <source>
        <dbReference type="SAM" id="MobiDB-lite"/>
    </source>
</evidence>
<dbReference type="Gene3D" id="3.90.228.10">
    <property type="match status" value="1"/>
</dbReference>
<keyword evidence="2 5" id="KW-0808">Transferase</keyword>
<evidence type="ECO:0000256" key="1">
    <source>
        <dbReference type="ARBA" id="ARBA00022676"/>
    </source>
</evidence>
<dbReference type="SUPFAM" id="SSF56399">
    <property type="entry name" value="ADP-ribosylation"/>
    <property type="match status" value="1"/>
</dbReference>
<protein>
    <recommendedName>
        <fullName evidence="5">Poly [ADP-ribose] polymerase</fullName>
        <shortName evidence="5">PARP</shortName>
        <ecNumber evidence="5">2.4.2.-</ecNumber>
    </recommendedName>
</protein>
<reference evidence="8 9" key="1">
    <citation type="submission" date="2024-08" db="EMBL/GenBank/DDBJ databases">
        <authorList>
            <person name="Cucini C."/>
            <person name="Frati F."/>
        </authorList>
    </citation>
    <scope>NUCLEOTIDE SEQUENCE [LARGE SCALE GENOMIC DNA]</scope>
</reference>
<dbReference type="PANTHER" id="PTHR10459">
    <property type="entry name" value="DNA LIGASE"/>
    <property type="match status" value="1"/>
</dbReference>
<proteinExistence type="predicted"/>
<feature type="domain" description="PARP catalytic" evidence="7">
    <location>
        <begin position="238"/>
        <end position="467"/>
    </location>
</feature>
<dbReference type="EC" id="2.4.2.-" evidence="5"/>
<evidence type="ECO:0000313" key="9">
    <source>
        <dbReference type="Proteomes" id="UP001642540"/>
    </source>
</evidence>
<dbReference type="Proteomes" id="UP001642540">
    <property type="component" value="Unassembled WGS sequence"/>
</dbReference>
<dbReference type="Pfam" id="PF00644">
    <property type="entry name" value="PARP"/>
    <property type="match status" value="1"/>
</dbReference>
<feature type="region of interest" description="Disordered" evidence="6">
    <location>
        <begin position="175"/>
        <end position="222"/>
    </location>
</feature>
<feature type="compositionally biased region" description="Polar residues" evidence="6">
    <location>
        <begin position="210"/>
        <end position="222"/>
    </location>
</feature>
<comment type="caution">
    <text evidence="8">The sequence shown here is derived from an EMBL/GenBank/DDBJ whole genome shotgun (WGS) entry which is preliminary data.</text>
</comment>
<evidence type="ECO:0000256" key="2">
    <source>
        <dbReference type="ARBA" id="ARBA00022679"/>
    </source>
</evidence>
<dbReference type="PANTHER" id="PTHR10459:SF60">
    <property type="entry name" value="POLY [ADP-RIBOSE] POLYMERASE 2"/>
    <property type="match status" value="1"/>
</dbReference>
<keyword evidence="1 5" id="KW-0328">Glycosyltransferase</keyword>
<name>A0ABP1RFS7_9HEXA</name>
<keyword evidence="3 5" id="KW-0520">NAD</keyword>
<organism evidence="8 9">
    <name type="scientific">Orchesella dallaii</name>
    <dbReference type="NCBI Taxonomy" id="48710"/>
    <lineage>
        <taxon>Eukaryota</taxon>
        <taxon>Metazoa</taxon>
        <taxon>Ecdysozoa</taxon>
        <taxon>Arthropoda</taxon>
        <taxon>Hexapoda</taxon>
        <taxon>Collembola</taxon>
        <taxon>Entomobryomorpha</taxon>
        <taxon>Entomobryoidea</taxon>
        <taxon>Orchesellidae</taxon>
        <taxon>Orchesellinae</taxon>
        <taxon>Orchesella</taxon>
    </lineage>
</organism>
<evidence type="ECO:0000313" key="8">
    <source>
        <dbReference type="EMBL" id="CAL8124356.1"/>
    </source>
</evidence>
<evidence type="ECO:0000256" key="3">
    <source>
        <dbReference type="ARBA" id="ARBA00023027"/>
    </source>
</evidence>
<dbReference type="InterPro" id="IPR050800">
    <property type="entry name" value="ARTD/PARP"/>
</dbReference>
<feature type="compositionally biased region" description="Basic residues" evidence="6">
    <location>
        <begin position="194"/>
        <end position="209"/>
    </location>
</feature>
<dbReference type="PROSITE" id="PS51059">
    <property type="entry name" value="PARP_CATALYTIC"/>
    <property type="match status" value="1"/>
</dbReference>